<name>A0A5P6NYS4_9BRAD</name>
<dbReference type="Proteomes" id="UP000325641">
    <property type="component" value="Chromosome"/>
</dbReference>
<protein>
    <submittedName>
        <fullName evidence="1">Uncharacterized protein</fullName>
    </submittedName>
</protein>
<dbReference type="OrthoDB" id="8241635at2"/>
<dbReference type="AlphaFoldDB" id="A0A5P6NYS4"/>
<dbReference type="EMBL" id="CP044543">
    <property type="protein sequence ID" value="QFI71231.1"/>
    <property type="molecule type" value="Genomic_DNA"/>
</dbReference>
<accession>A0A5P6NYS4</accession>
<reference evidence="2" key="1">
    <citation type="submission" date="2019-10" db="EMBL/GenBank/DDBJ databases">
        <title>Complete Genome Sequence of Bradyrhizobium betae type strain PL7HG1T.</title>
        <authorList>
            <person name="Bromfield E.S.P."/>
            <person name="Cloutier S."/>
        </authorList>
    </citation>
    <scope>NUCLEOTIDE SEQUENCE [LARGE SCALE GENOMIC DNA]</scope>
    <source>
        <strain evidence="2">PL7HG1</strain>
    </source>
</reference>
<evidence type="ECO:0000313" key="1">
    <source>
        <dbReference type="EMBL" id="QFI71231.1"/>
    </source>
</evidence>
<sequence>MPRHRWSPKTVFEHKTERQCERCGIVKVSRSEHEGGHDRYWTEFYAAGGFDRIEGEATPACEPVEAHAA</sequence>
<dbReference type="KEGG" id="bbet:F8237_01875"/>
<organism evidence="1 2">
    <name type="scientific">Bradyrhizobium betae</name>
    <dbReference type="NCBI Taxonomy" id="244734"/>
    <lineage>
        <taxon>Bacteria</taxon>
        <taxon>Pseudomonadati</taxon>
        <taxon>Pseudomonadota</taxon>
        <taxon>Alphaproteobacteria</taxon>
        <taxon>Hyphomicrobiales</taxon>
        <taxon>Nitrobacteraceae</taxon>
        <taxon>Bradyrhizobium</taxon>
    </lineage>
</organism>
<gene>
    <name evidence="1" type="ORF">F8237_01875</name>
</gene>
<dbReference type="RefSeq" id="WP_151642141.1">
    <property type="nucleotide sequence ID" value="NZ_CP044543.1"/>
</dbReference>
<evidence type="ECO:0000313" key="2">
    <source>
        <dbReference type="Proteomes" id="UP000325641"/>
    </source>
</evidence>
<proteinExistence type="predicted"/>